<dbReference type="AlphaFoldDB" id="A0A3M6CX60"/>
<dbReference type="EMBL" id="RBUT01000084">
    <property type="protein sequence ID" value="RMV48419.1"/>
    <property type="molecule type" value="Genomic_DNA"/>
</dbReference>
<evidence type="ECO:0000313" key="1">
    <source>
        <dbReference type="EMBL" id="RMV48419.1"/>
    </source>
</evidence>
<dbReference type="Proteomes" id="UP000279173">
    <property type="component" value="Unassembled WGS sequence"/>
</dbReference>
<accession>A0A3M6CX60</accession>
<organism evidence="1 2">
    <name type="scientific">Pseudomonas syringae pv. helianthi</name>
    <dbReference type="NCBI Taxonomy" id="251654"/>
    <lineage>
        <taxon>Bacteria</taxon>
        <taxon>Pseudomonadati</taxon>
        <taxon>Pseudomonadota</taxon>
        <taxon>Gammaproteobacteria</taxon>
        <taxon>Pseudomonadales</taxon>
        <taxon>Pseudomonadaceae</taxon>
        <taxon>Pseudomonas</taxon>
    </lineage>
</organism>
<sequence>MFTGMEPYQGVEMSNKAQIDAVEHLLMAVLEEKTTRDIERVFEKAQVSIMGSAGPRGPTQKTQAFEYLRHIRTNMSD</sequence>
<proteinExistence type="predicted"/>
<name>A0A3M6CX60_9PSED</name>
<gene>
    <name evidence="1" type="ORF">ALP10_00091</name>
</gene>
<protein>
    <submittedName>
        <fullName evidence="1">Uncharacterized protein</fullName>
    </submittedName>
</protein>
<reference evidence="1 2" key="1">
    <citation type="submission" date="2018-08" db="EMBL/GenBank/DDBJ databases">
        <title>Recombination of ecologically and evolutionarily significant loci maintains genetic cohesion in the Pseudomonas syringae species complex.</title>
        <authorList>
            <person name="Dillon M."/>
            <person name="Thakur S."/>
            <person name="Almeida R.N.D."/>
            <person name="Weir B.S."/>
            <person name="Guttman D.S."/>
        </authorList>
    </citation>
    <scope>NUCLEOTIDE SEQUENCE [LARGE SCALE GENOMIC DNA]</scope>
    <source>
        <strain evidence="1 2">ICMP 3263</strain>
    </source>
</reference>
<comment type="caution">
    <text evidence="1">The sequence shown here is derived from an EMBL/GenBank/DDBJ whole genome shotgun (WGS) entry which is preliminary data.</text>
</comment>
<evidence type="ECO:0000313" key="2">
    <source>
        <dbReference type="Proteomes" id="UP000279173"/>
    </source>
</evidence>